<protein>
    <recommendedName>
        <fullName evidence="2">Circularly permuted ATP-grasp type 2 domain-containing protein</fullName>
    </recommendedName>
</protein>
<dbReference type="Gene3D" id="3.30.1490.270">
    <property type="match status" value="1"/>
</dbReference>
<evidence type="ECO:0000256" key="1">
    <source>
        <dbReference type="SAM" id="MobiDB-lite"/>
    </source>
</evidence>
<sequence>MRDDWPYSNLVRRKDALQHGTATLDGELTVSMGKQAFDEIMGTPGDTTARPELAALGTWIEDTPDAELRRRQEAAETTFRQLGITFAVYGENEAAERIIPFDIVPRVFLHDEWTRLSEGLVQRVEAINAFLDDIYGERRILKEGILPEDLVLGNAQFRPEIAGIRPPHGVWAHICGIDLVRTGPDDFFVLEDNARTPSGVSYMLENREAMLRLCPELFREFRVAAVDSYPDLLLETMKSVAPHGTGANPTCVLLTPGHYNSAYYEHSFLADSMGIELVEAADLVVDDDIVWMRTIAGRVKVDVIYRRIDDDYLDPLVFRPDSALGVPGLIAAYAAGNVAIMNAPGNGIADDKAIYSYMPDIVKFYSGGECKLRNVETWRCREPQALKYVLDNLEDVVVKLVDGSGGYGMLVGPTASKQEIEDFRAALIAEPHRYIAQPTLALSTVPTMADGGLSPRHVDFRPFVLTGSKGVKVVPGGLTRVALKEGSLVVNSSQGGGTKDSFVLMADQTQRMRPGGMTQTMGGMSQRLSAQTDGAA</sequence>
<dbReference type="PANTHER" id="PTHR34595:SF7">
    <property type="entry name" value="SLL1039 PROTEIN"/>
    <property type="match status" value="1"/>
</dbReference>
<evidence type="ECO:0000313" key="3">
    <source>
        <dbReference type="EMBL" id="VVT22772.1"/>
    </source>
</evidence>
<dbReference type="EMBL" id="CABVLI010000042">
    <property type="protein sequence ID" value="VVT22772.1"/>
    <property type="molecule type" value="Genomic_DNA"/>
</dbReference>
<feature type="domain" description="Circularly permuted ATP-grasp type 2" evidence="2">
    <location>
        <begin position="105"/>
        <end position="482"/>
    </location>
</feature>
<feature type="compositionally biased region" description="Low complexity" evidence="1">
    <location>
        <begin position="515"/>
        <end position="524"/>
    </location>
</feature>
<dbReference type="Gene3D" id="3.40.50.11290">
    <property type="match status" value="1"/>
</dbReference>
<dbReference type="InterPro" id="IPR025841">
    <property type="entry name" value="CP_ATPgrasp_2"/>
</dbReference>
<reference evidence="3 4" key="1">
    <citation type="submission" date="2019-09" db="EMBL/GenBank/DDBJ databases">
        <authorList>
            <person name="Dittami M. S."/>
        </authorList>
    </citation>
    <scope>NUCLEOTIDE SEQUENCE [LARGE SCALE GENOMIC DNA]</scope>
    <source>
        <strain evidence="3">SPHINGO391</strain>
    </source>
</reference>
<name>A0A5E7ZZN7_9SPHN</name>
<dbReference type="PIRSF" id="PIRSF005522">
    <property type="entry name" value="UCP005522"/>
    <property type="match status" value="1"/>
</dbReference>
<proteinExistence type="predicted"/>
<dbReference type="Proteomes" id="UP000326857">
    <property type="component" value="Unassembled WGS sequence"/>
</dbReference>
<gene>
    <name evidence="3" type="ORF">SPHINGO391_470405</name>
</gene>
<dbReference type="Pfam" id="PF14403">
    <property type="entry name" value="CP_ATPgrasp_2"/>
    <property type="match status" value="1"/>
</dbReference>
<dbReference type="InterPro" id="IPR051680">
    <property type="entry name" value="ATP-dep_Glu-Cys_Ligase-2"/>
</dbReference>
<organism evidence="3 4">
    <name type="scientific">Sphingomonas aurantiaca</name>
    <dbReference type="NCBI Taxonomy" id="185949"/>
    <lineage>
        <taxon>Bacteria</taxon>
        <taxon>Pseudomonadati</taxon>
        <taxon>Pseudomonadota</taxon>
        <taxon>Alphaproteobacteria</taxon>
        <taxon>Sphingomonadales</taxon>
        <taxon>Sphingomonadaceae</taxon>
        <taxon>Sphingomonas</taxon>
    </lineage>
</organism>
<feature type="compositionally biased region" description="Polar residues" evidence="1">
    <location>
        <begin position="526"/>
        <end position="536"/>
    </location>
</feature>
<accession>A0A5E7ZZN7</accession>
<dbReference type="AlphaFoldDB" id="A0A5E7ZZN7"/>
<dbReference type="InterPro" id="IPR016450">
    <property type="entry name" value="UCP005522"/>
</dbReference>
<evidence type="ECO:0000313" key="4">
    <source>
        <dbReference type="Proteomes" id="UP000326857"/>
    </source>
</evidence>
<dbReference type="PANTHER" id="PTHR34595">
    <property type="entry name" value="BLR5612 PROTEIN"/>
    <property type="match status" value="1"/>
</dbReference>
<dbReference type="SUPFAM" id="SSF56059">
    <property type="entry name" value="Glutathione synthetase ATP-binding domain-like"/>
    <property type="match status" value="1"/>
</dbReference>
<evidence type="ECO:0000259" key="2">
    <source>
        <dbReference type="Pfam" id="PF14403"/>
    </source>
</evidence>
<feature type="region of interest" description="Disordered" evidence="1">
    <location>
        <begin position="515"/>
        <end position="536"/>
    </location>
</feature>